<dbReference type="EMBL" id="WIXE01023515">
    <property type="protein sequence ID" value="KAK5966406.1"/>
    <property type="molecule type" value="Genomic_DNA"/>
</dbReference>
<dbReference type="Proteomes" id="UP001331761">
    <property type="component" value="Unassembled WGS sequence"/>
</dbReference>
<gene>
    <name evidence="1" type="ORF">GCK32_017668</name>
</gene>
<reference evidence="1 2" key="1">
    <citation type="submission" date="2019-10" db="EMBL/GenBank/DDBJ databases">
        <title>Assembly and Annotation for the nematode Trichostrongylus colubriformis.</title>
        <authorList>
            <person name="Martin J."/>
        </authorList>
    </citation>
    <scope>NUCLEOTIDE SEQUENCE [LARGE SCALE GENOMIC DNA]</scope>
    <source>
        <strain evidence="1">G859</strain>
        <tissue evidence="1">Whole worm</tissue>
    </source>
</reference>
<proteinExistence type="predicted"/>
<evidence type="ECO:0000313" key="2">
    <source>
        <dbReference type="Proteomes" id="UP001331761"/>
    </source>
</evidence>
<organism evidence="1 2">
    <name type="scientific">Trichostrongylus colubriformis</name>
    <name type="common">Black scour worm</name>
    <dbReference type="NCBI Taxonomy" id="6319"/>
    <lineage>
        <taxon>Eukaryota</taxon>
        <taxon>Metazoa</taxon>
        <taxon>Ecdysozoa</taxon>
        <taxon>Nematoda</taxon>
        <taxon>Chromadorea</taxon>
        <taxon>Rhabditida</taxon>
        <taxon>Rhabditina</taxon>
        <taxon>Rhabditomorpha</taxon>
        <taxon>Strongyloidea</taxon>
        <taxon>Trichostrongylidae</taxon>
        <taxon>Trichostrongylus</taxon>
    </lineage>
</organism>
<dbReference type="AlphaFoldDB" id="A0AAN8IBB5"/>
<accession>A0AAN8IBB5</accession>
<keyword evidence="2" id="KW-1185">Reference proteome</keyword>
<name>A0AAN8IBB5_TRICO</name>
<sequence length="107" mass="12279">MFYTSKDVLRLLLVTGFSSIFICDFVLEDHNNDPDLYQTVTVVLKSGNITVDLKDAFHKCRRNNGFHEAFALRRIMINNAAENRLNDIRMGLTKPRVLVLLDVLLPN</sequence>
<protein>
    <submittedName>
        <fullName evidence="1">Uncharacterized protein</fullName>
    </submittedName>
</protein>
<comment type="caution">
    <text evidence="1">The sequence shown here is derived from an EMBL/GenBank/DDBJ whole genome shotgun (WGS) entry which is preliminary data.</text>
</comment>
<evidence type="ECO:0000313" key="1">
    <source>
        <dbReference type="EMBL" id="KAK5966406.1"/>
    </source>
</evidence>